<evidence type="ECO:0008006" key="3">
    <source>
        <dbReference type="Google" id="ProtNLM"/>
    </source>
</evidence>
<accession>A0ABV6R6X8</accession>
<organism evidence="1 2">
    <name type="scientific">Brachybacterium hainanense</name>
    <dbReference type="NCBI Taxonomy" id="1541174"/>
    <lineage>
        <taxon>Bacteria</taxon>
        <taxon>Bacillati</taxon>
        <taxon>Actinomycetota</taxon>
        <taxon>Actinomycetes</taxon>
        <taxon>Micrococcales</taxon>
        <taxon>Dermabacteraceae</taxon>
        <taxon>Brachybacterium</taxon>
    </lineage>
</organism>
<dbReference type="EMBL" id="JBHLSV010000002">
    <property type="protein sequence ID" value="MFC0672738.1"/>
    <property type="molecule type" value="Genomic_DNA"/>
</dbReference>
<dbReference type="Proteomes" id="UP001589793">
    <property type="component" value="Unassembled WGS sequence"/>
</dbReference>
<sequence>MARRPPPLPPELRRAVLARSELLAAGVSLSRLRCADLMRIRRGLYARRGEEVHEADVAAALQAALPGLVVLGVSAARLLGIPLPGKLSQWSLGTPVEMAVGSRGSRGSSDGVVRFHALALPAADVQTLRLPTAAAGEPIRLRTTGAARIFRDLADVLDHGQLVAAGDSLVRVPRPGFERRSTPWTTIDALEAQCTGPHARKLRRAVADVRVGSDSVKETELRLAFCAAGLPEPLINRPLVGPDGPVGHDPDFLWPQFRLCGEYDGRTHSTPEQIERDVARAVKVERAQFTEIRFAAADAAHGCARAVRRTRDALRDRGWNG</sequence>
<dbReference type="RefSeq" id="WP_376977759.1">
    <property type="nucleotide sequence ID" value="NZ_JBHLSV010000002.1"/>
</dbReference>
<keyword evidence="2" id="KW-1185">Reference proteome</keyword>
<reference evidence="1 2" key="1">
    <citation type="submission" date="2024-09" db="EMBL/GenBank/DDBJ databases">
        <authorList>
            <person name="Sun Q."/>
            <person name="Mori K."/>
        </authorList>
    </citation>
    <scope>NUCLEOTIDE SEQUENCE [LARGE SCALE GENOMIC DNA]</scope>
    <source>
        <strain evidence="1 2">CICC 10874</strain>
    </source>
</reference>
<protein>
    <recommendedName>
        <fullName evidence="3">Transcriptional regulator, AbiEi antitoxin, Type IV TA system</fullName>
    </recommendedName>
</protein>
<proteinExistence type="predicted"/>
<evidence type="ECO:0000313" key="1">
    <source>
        <dbReference type="EMBL" id="MFC0672738.1"/>
    </source>
</evidence>
<evidence type="ECO:0000313" key="2">
    <source>
        <dbReference type="Proteomes" id="UP001589793"/>
    </source>
</evidence>
<gene>
    <name evidence="1" type="ORF">ACFFF6_02075</name>
</gene>
<name>A0ABV6R6X8_9MICO</name>
<comment type="caution">
    <text evidence="1">The sequence shown here is derived from an EMBL/GenBank/DDBJ whole genome shotgun (WGS) entry which is preliminary data.</text>
</comment>